<gene>
    <name evidence="2" type="ORF">PF001_g27101</name>
    <name evidence="1" type="ORF">PF004_g26699</name>
</gene>
<organism evidence="2 3">
    <name type="scientific">Phytophthora fragariae</name>
    <dbReference type="NCBI Taxonomy" id="53985"/>
    <lineage>
        <taxon>Eukaryota</taxon>
        <taxon>Sar</taxon>
        <taxon>Stramenopiles</taxon>
        <taxon>Oomycota</taxon>
        <taxon>Peronosporomycetes</taxon>
        <taxon>Peronosporales</taxon>
        <taxon>Peronosporaceae</taxon>
        <taxon>Phytophthora</taxon>
    </lineage>
</organism>
<evidence type="ECO:0000313" key="2">
    <source>
        <dbReference type="EMBL" id="KAE9274343.1"/>
    </source>
</evidence>
<dbReference type="Proteomes" id="UP000476176">
    <property type="component" value="Unassembled WGS sequence"/>
</dbReference>
<dbReference type="EMBL" id="QXGC01003623">
    <property type="protein sequence ID" value="KAE9174291.1"/>
    <property type="molecule type" value="Genomic_DNA"/>
</dbReference>
<evidence type="ECO:0000313" key="4">
    <source>
        <dbReference type="Proteomes" id="UP000476176"/>
    </source>
</evidence>
<accession>A0A6A4BIG7</accession>
<evidence type="ECO:0000313" key="3">
    <source>
        <dbReference type="Proteomes" id="UP000437068"/>
    </source>
</evidence>
<sequence>MFATLSRFFLRSICHTFLPNGISSTVFFRSVQVMLMFSQIRGTGWNGHGLV</sequence>
<name>A0A6A4BIG7_9STRA</name>
<proteinExistence type="predicted"/>
<dbReference type="EMBL" id="QXGE01003583">
    <property type="protein sequence ID" value="KAE9274343.1"/>
    <property type="molecule type" value="Genomic_DNA"/>
</dbReference>
<comment type="caution">
    <text evidence="2">The sequence shown here is derived from an EMBL/GenBank/DDBJ whole genome shotgun (WGS) entry which is preliminary data.</text>
</comment>
<protein>
    <submittedName>
        <fullName evidence="2">Uncharacterized protein</fullName>
    </submittedName>
</protein>
<evidence type="ECO:0000313" key="1">
    <source>
        <dbReference type="EMBL" id="KAE9174291.1"/>
    </source>
</evidence>
<dbReference type="Proteomes" id="UP000437068">
    <property type="component" value="Unassembled WGS sequence"/>
</dbReference>
<reference evidence="2 3" key="1">
    <citation type="submission" date="2018-08" db="EMBL/GenBank/DDBJ databases">
        <title>Genomic investigation of the strawberry pathogen Phytophthora fragariae indicates pathogenicity is determined by transcriptional variation in three key races.</title>
        <authorList>
            <person name="Adams T.M."/>
            <person name="Armitage A.D."/>
            <person name="Sobczyk M.K."/>
            <person name="Bates H.J."/>
            <person name="Dunwell J.M."/>
            <person name="Nellist C.F."/>
            <person name="Harrison R.J."/>
        </authorList>
    </citation>
    <scope>NUCLEOTIDE SEQUENCE [LARGE SCALE GENOMIC DNA]</scope>
    <source>
        <strain evidence="2 3">A4</strain>
        <strain evidence="1 4">BC-23</strain>
    </source>
</reference>
<dbReference type="AlphaFoldDB" id="A0A6A4BIG7"/>